<organism evidence="1 2">
    <name type="scientific">Criibacterium bergeronii</name>
    <dbReference type="NCBI Taxonomy" id="1871336"/>
    <lineage>
        <taxon>Bacteria</taxon>
        <taxon>Bacillati</taxon>
        <taxon>Bacillota</taxon>
        <taxon>Clostridia</taxon>
        <taxon>Peptostreptococcales</taxon>
        <taxon>Filifactoraceae</taxon>
        <taxon>Criibacterium</taxon>
    </lineage>
</organism>
<comment type="caution">
    <text evidence="1">The sequence shown here is derived from an EMBL/GenBank/DDBJ whole genome shotgun (WGS) entry which is preliminary data.</text>
</comment>
<gene>
    <name evidence="1" type="ORF">FL857_08480</name>
</gene>
<dbReference type="Gene3D" id="3.50.50.60">
    <property type="entry name" value="FAD/NAD(P)-binding domain"/>
    <property type="match status" value="1"/>
</dbReference>
<accession>A0A552V232</accession>
<sequence length="99" mass="11145">MWLAYLQKKLTVLAENRKYSSLSDEEYYKNAVVSKKELISKLNKANYDNVASKGVEIIDGIATFKDDKTVIVKTETGEVELTGESIFVDGGTFVQTRCR</sequence>
<dbReference type="Proteomes" id="UP000319424">
    <property type="component" value="Unassembled WGS sequence"/>
</dbReference>
<proteinExistence type="predicted"/>
<dbReference type="RefSeq" id="WP_144398476.1">
    <property type="nucleotide sequence ID" value="NZ_VJXW01000013.1"/>
</dbReference>
<name>A0A552V232_9FIRM</name>
<evidence type="ECO:0000313" key="1">
    <source>
        <dbReference type="EMBL" id="TRW24519.1"/>
    </source>
</evidence>
<protein>
    <submittedName>
        <fullName evidence="1">Uncharacterized protein</fullName>
    </submittedName>
</protein>
<reference evidence="1 2" key="1">
    <citation type="submission" date="2019-07" db="EMBL/GenBank/DDBJ databases">
        <title>Criibacterium bergeronii gen. nov., sp. nov. isolated from human clinical samples.</title>
        <authorList>
            <person name="Maheux A.F."/>
            <person name="Boudreau D.K."/>
            <person name="Berube E."/>
            <person name="Brodeur S."/>
            <person name="Bernard K.A."/>
            <person name="Abed J.Y."/>
            <person name="Ducrey E."/>
            <person name="Guay E.F."/>
            <person name="Raymond F."/>
            <person name="Corbeil J."/>
            <person name="Domingo M.-C."/>
            <person name="Roy P.H."/>
            <person name="Boissinot M."/>
            <person name="Tocheva E.I."/>
            <person name="Omar R.F."/>
        </authorList>
    </citation>
    <scope>NUCLEOTIDE SEQUENCE [LARGE SCALE GENOMIC DNA]</scope>
    <source>
        <strain evidence="1 2">CCRI-24246</strain>
    </source>
</reference>
<dbReference type="EMBL" id="VJXW01000013">
    <property type="protein sequence ID" value="TRW24519.1"/>
    <property type="molecule type" value="Genomic_DNA"/>
</dbReference>
<dbReference type="AlphaFoldDB" id="A0A552V232"/>
<evidence type="ECO:0000313" key="2">
    <source>
        <dbReference type="Proteomes" id="UP000319424"/>
    </source>
</evidence>
<dbReference type="InterPro" id="IPR036188">
    <property type="entry name" value="FAD/NAD-bd_sf"/>
</dbReference>